<dbReference type="Pfam" id="PF05726">
    <property type="entry name" value="Pirin_C"/>
    <property type="match status" value="1"/>
</dbReference>
<feature type="region of interest" description="Disordered" evidence="3">
    <location>
        <begin position="331"/>
        <end position="354"/>
    </location>
</feature>
<reference evidence="6 7" key="1">
    <citation type="submission" date="2024-10" db="EMBL/GenBank/DDBJ databases">
        <title>The Natural Products Discovery Center: Release of the First 8490 Sequenced Strains for Exploring Actinobacteria Biosynthetic Diversity.</title>
        <authorList>
            <person name="Kalkreuter E."/>
            <person name="Kautsar S.A."/>
            <person name="Yang D."/>
            <person name="Bader C.D."/>
            <person name="Teijaro C.N."/>
            <person name="Fluegel L."/>
            <person name="Davis C.M."/>
            <person name="Simpson J.R."/>
            <person name="Lauterbach L."/>
            <person name="Steele A.D."/>
            <person name="Gui C."/>
            <person name="Meng S."/>
            <person name="Li G."/>
            <person name="Viehrig K."/>
            <person name="Ye F."/>
            <person name="Su P."/>
            <person name="Kiefer A.F."/>
            <person name="Nichols A."/>
            <person name="Cepeda A.J."/>
            <person name="Yan W."/>
            <person name="Fan B."/>
            <person name="Jiang Y."/>
            <person name="Adhikari A."/>
            <person name="Zheng C.-J."/>
            <person name="Schuster L."/>
            <person name="Cowan T.M."/>
            <person name="Smanski M.J."/>
            <person name="Chevrette M.G."/>
            <person name="De Carvalho L.P.S."/>
            <person name="Shen B."/>
        </authorList>
    </citation>
    <scope>NUCLEOTIDE SEQUENCE [LARGE SCALE GENOMIC DNA]</scope>
    <source>
        <strain evidence="6 7">NPDC019481</strain>
    </source>
</reference>
<evidence type="ECO:0000313" key="6">
    <source>
        <dbReference type="EMBL" id="MFI2490166.1"/>
    </source>
</evidence>
<comment type="caution">
    <text evidence="6">The sequence shown here is derived from an EMBL/GenBank/DDBJ whole genome shotgun (WGS) entry which is preliminary data.</text>
</comment>
<dbReference type="Pfam" id="PF02678">
    <property type="entry name" value="Pirin"/>
    <property type="match status" value="1"/>
</dbReference>
<dbReference type="InterPro" id="IPR012093">
    <property type="entry name" value="Pirin"/>
</dbReference>
<proteinExistence type="inferred from homology"/>
<dbReference type="InterPro" id="IPR011051">
    <property type="entry name" value="RmlC_Cupin_sf"/>
</dbReference>
<evidence type="ECO:0000313" key="7">
    <source>
        <dbReference type="Proteomes" id="UP001611580"/>
    </source>
</evidence>
<keyword evidence="7" id="KW-1185">Reference proteome</keyword>
<comment type="similarity">
    <text evidence="1 2">Belongs to the pirin family.</text>
</comment>
<dbReference type="CDD" id="cd02247">
    <property type="entry name" value="cupin_pirin_C"/>
    <property type="match status" value="1"/>
</dbReference>
<dbReference type="InterPro" id="IPR014710">
    <property type="entry name" value="RmlC-like_jellyroll"/>
</dbReference>
<feature type="domain" description="Pirin C-terminal" evidence="5">
    <location>
        <begin position="198"/>
        <end position="294"/>
    </location>
</feature>
<evidence type="ECO:0000259" key="5">
    <source>
        <dbReference type="Pfam" id="PF05726"/>
    </source>
</evidence>
<gene>
    <name evidence="6" type="ORF">ACH47X_24865</name>
</gene>
<dbReference type="InterPro" id="IPR003829">
    <property type="entry name" value="Pirin_N_dom"/>
</dbReference>
<organism evidence="6 7">
    <name type="scientific">Promicromonospora kroppenstedtii</name>
    <dbReference type="NCBI Taxonomy" id="440482"/>
    <lineage>
        <taxon>Bacteria</taxon>
        <taxon>Bacillati</taxon>
        <taxon>Actinomycetota</taxon>
        <taxon>Actinomycetes</taxon>
        <taxon>Micrococcales</taxon>
        <taxon>Promicromonosporaceae</taxon>
        <taxon>Promicromonospora</taxon>
    </lineage>
</organism>
<dbReference type="EMBL" id="JBIRYI010000021">
    <property type="protein sequence ID" value="MFI2490166.1"/>
    <property type="molecule type" value="Genomic_DNA"/>
</dbReference>
<dbReference type="Gene3D" id="2.60.120.10">
    <property type="entry name" value="Jelly Rolls"/>
    <property type="match status" value="1"/>
</dbReference>
<dbReference type="CDD" id="cd02909">
    <property type="entry name" value="cupin_pirin_N"/>
    <property type="match status" value="1"/>
</dbReference>
<dbReference type="RefSeq" id="WP_397407831.1">
    <property type="nucleotide sequence ID" value="NZ_JBIRYI010000021.1"/>
</dbReference>
<sequence>MSNLETRPTEQVCVAGEQGDGIELLTPRDVPLGGPRAMNVRRTIPQRARSLVGAWCFSDHYGPDDVSGSEGMQVPPHPHTGLQTVSWLFEGEILHRDSVGSLQTVRPGELNLMTAGRGISHSEESPAQNRPPRLHGVQLWTALPGSALGVDPRFEHHGDLPVVRHDGAVVQVFMGRLGVAGQEPASPATAYTPLVGAQIDLEPGAEVRLAVDPEHEHALLVDSGDVTFEASAVPPSNLGYVAPGRSGLVVRAGSGAPVRAVLIGGLPFDEDVVMWWNFMGRTHEDIVRARDAWMAQIAELDPSTGSGQRAGATDYAAGAEDRLFGRVHGYPSGPLRAPALPDLRLKPRTRPGQG</sequence>
<evidence type="ECO:0000259" key="4">
    <source>
        <dbReference type="Pfam" id="PF02678"/>
    </source>
</evidence>
<evidence type="ECO:0000256" key="2">
    <source>
        <dbReference type="RuleBase" id="RU003457"/>
    </source>
</evidence>
<accession>A0ABW7XRI0</accession>
<dbReference type="SUPFAM" id="SSF51182">
    <property type="entry name" value="RmlC-like cupins"/>
    <property type="match status" value="1"/>
</dbReference>
<dbReference type="PANTHER" id="PTHR13903">
    <property type="entry name" value="PIRIN-RELATED"/>
    <property type="match status" value="1"/>
</dbReference>
<feature type="domain" description="Pirin N-terminal" evidence="4">
    <location>
        <begin position="39"/>
        <end position="140"/>
    </location>
</feature>
<evidence type="ECO:0000256" key="1">
    <source>
        <dbReference type="ARBA" id="ARBA00008416"/>
    </source>
</evidence>
<dbReference type="PANTHER" id="PTHR13903:SF8">
    <property type="entry name" value="PIRIN"/>
    <property type="match status" value="1"/>
</dbReference>
<name>A0ABW7XRI0_9MICO</name>
<evidence type="ECO:0000256" key="3">
    <source>
        <dbReference type="SAM" id="MobiDB-lite"/>
    </source>
</evidence>
<dbReference type="Proteomes" id="UP001611580">
    <property type="component" value="Unassembled WGS sequence"/>
</dbReference>
<dbReference type="InterPro" id="IPR008778">
    <property type="entry name" value="Pirin_C_dom"/>
</dbReference>
<protein>
    <submittedName>
        <fullName evidence="6">Pirin family protein</fullName>
    </submittedName>
</protein>